<gene>
    <name evidence="1" type="ORF">V6N12_067231</name>
</gene>
<dbReference type="SMART" id="SM00364">
    <property type="entry name" value="LRR_BAC"/>
    <property type="match status" value="5"/>
</dbReference>
<dbReference type="InterPro" id="IPR050216">
    <property type="entry name" value="LRR_domain-containing"/>
</dbReference>
<reference evidence="1 2" key="1">
    <citation type="journal article" date="2024" name="G3 (Bethesda)">
        <title>Genome assembly of Hibiscus sabdariffa L. provides insights into metabolisms of medicinal natural products.</title>
        <authorList>
            <person name="Kim T."/>
        </authorList>
    </citation>
    <scope>NUCLEOTIDE SEQUENCE [LARGE SCALE GENOMIC DNA]</scope>
    <source>
        <strain evidence="1">TK-2024</strain>
        <tissue evidence="1">Old leaves</tissue>
    </source>
</reference>
<dbReference type="PANTHER" id="PTHR48051">
    <property type="match status" value="1"/>
</dbReference>
<dbReference type="InterPro" id="IPR001611">
    <property type="entry name" value="Leu-rich_rpt"/>
</dbReference>
<dbReference type="PROSITE" id="PS51450">
    <property type="entry name" value="LRR"/>
    <property type="match status" value="3"/>
</dbReference>
<dbReference type="InterPro" id="IPR003591">
    <property type="entry name" value="Leu-rich_rpt_typical-subtyp"/>
</dbReference>
<dbReference type="PANTHER" id="PTHR48051:SF54">
    <property type="entry name" value="LEUCINE-RICH REPEAT-CONTAINING PROTEIN"/>
    <property type="match status" value="1"/>
</dbReference>
<dbReference type="InterPro" id="IPR032675">
    <property type="entry name" value="LRR_dom_sf"/>
</dbReference>
<comment type="caution">
    <text evidence="1">The sequence shown here is derived from an EMBL/GenBank/DDBJ whole genome shotgun (WGS) entry which is preliminary data.</text>
</comment>
<dbReference type="Pfam" id="PF13855">
    <property type="entry name" value="LRR_8"/>
    <property type="match status" value="2"/>
</dbReference>
<protein>
    <submittedName>
        <fullName evidence="1">Uncharacterized protein</fullName>
    </submittedName>
</protein>
<name>A0ABR2BDP7_9ROSI</name>
<dbReference type="EMBL" id="JBBPBM010000128">
    <property type="protein sequence ID" value="KAK8505262.1"/>
    <property type="molecule type" value="Genomic_DNA"/>
</dbReference>
<dbReference type="Gene3D" id="3.80.10.10">
    <property type="entry name" value="Ribonuclease Inhibitor"/>
    <property type="match status" value="1"/>
</dbReference>
<dbReference type="SUPFAM" id="SSF52047">
    <property type="entry name" value="RNI-like"/>
    <property type="match status" value="1"/>
</dbReference>
<evidence type="ECO:0000313" key="2">
    <source>
        <dbReference type="Proteomes" id="UP001472677"/>
    </source>
</evidence>
<accession>A0ABR2BDP7</accession>
<evidence type="ECO:0000313" key="1">
    <source>
        <dbReference type="EMBL" id="KAK8505262.1"/>
    </source>
</evidence>
<proteinExistence type="predicted"/>
<sequence length="512" mass="57258">MDPDPNTFPLLSYVISHIASDGTSAVSASTNPPQILTKMPHLSRPNVLASMIEAVSDVRKTRSFLQNLGPRPDRKTVETARSKLAGIESSLAVSLEELFLCPRPGVVDLLEWRAFLAEKEVEIRHDADKEKHPQKLILLWDEMHEAYGKLLKEAEERLVKIYENEAENSEEVKAEVARILREAEGKPLERLEFTERKLRYLPPEFGNITGLLLLNLSSNELKVCSALFSRFLYEFSFRSDSPIMSKQVIPESIARLEQLEELNLSSNLLDSLPDSIGLLHKLKILNVSGNKLKALPDTICLCRSLIELDVSFNSLSQLLNDLGRYLGNLRKLSIHLNKIRSLPASIGGMSALCFLDAHMNELSSLPDEIGRLTNLEILNLSSNFTNLTQIPNMIGELKNLRELDLGDNQINALPKTIGRLDKLTKLNLEHNPLETPPPEIINEGVEAVKNFMRDVLVEEENKRSLERNEQRRSGWLMSGGSWLINSASVVGGSISGYLGGAPKTATYLEEAR</sequence>
<keyword evidence="2" id="KW-1185">Reference proteome</keyword>
<dbReference type="Proteomes" id="UP001472677">
    <property type="component" value="Unassembled WGS sequence"/>
</dbReference>
<organism evidence="1 2">
    <name type="scientific">Hibiscus sabdariffa</name>
    <name type="common">roselle</name>
    <dbReference type="NCBI Taxonomy" id="183260"/>
    <lineage>
        <taxon>Eukaryota</taxon>
        <taxon>Viridiplantae</taxon>
        <taxon>Streptophyta</taxon>
        <taxon>Embryophyta</taxon>
        <taxon>Tracheophyta</taxon>
        <taxon>Spermatophyta</taxon>
        <taxon>Magnoliopsida</taxon>
        <taxon>eudicotyledons</taxon>
        <taxon>Gunneridae</taxon>
        <taxon>Pentapetalae</taxon>
        <taxon>rosids</taxon>
        <taxon>malvids</taxon>
        <taxon>Malvales</taxon>
        <taxon>Malvaceae</taxon>
        <taxon>Malvoideae</taxon>
        <taxon>Hibiscus</taxon>
    </lineage>
</organism>
<dbReference type="SMART" id="SM00369">
    <property type="entry name" value="LRR_TYP"/>
    <property type="match status" value="7"/>
</dbReference>